<comment type="caution">
    <text evidence="2">The sequence shown here is derived from an EMBL/GenBank/DDBJ whole genome shotgun (WGS) entry which is preliminary data.</text>
</comment>
<feature type="domain" description="DUF7832" evidence="1">
    <location>
        <begin position="3"/>
        <end position="116"/>
    </location>
</feature>
<accession>K8WPX1</accession>
<dbReference type="RefSeq" id="WP_008911332.1">
    <property type="nucleotide sequence ID" value="NZ_KB233222.1"/>
</dbReference>
<dbReference type="eggNOG" id="ENOG5032R9Y">
    <property type="taxonomic scope" value="Bacteria"/>
</dbReference>
<evidence type="ECO:0000313" key="3">
    <source>
        <dbReference type="Proteomes" id="UP000009336"/>
    </source>
</evidence>
<proteinExistence type="predicted"/>
<keyword evidence="3" id="KW-1185">Reference proteome</keyword>
<dbReference type="EMBL" id="AKKL01000018">
    <property type="protein sequence ID" value="EKT62644.1"/>
    <property type="molecule type" value="Genomic_DNA"/>
</dbReference>
<name>K8WPX1_9GAMM</name>
<dbReference type="Pfam" id="PF25191">
    <property type="entry name" value="DUF7832"/>
    <property type="match status" value="1"/>
</dbReference>
<sequence length="143" mass="16742">MAFDRMDWHYGGDYPEQLPNVNGGTHIGFYLTWLIHTGLIGEFHLEESIDELAAVCERKMNGREFLITMCDEKFTNEDVNEEGSKFTEFYFQAEDGGFFDDYERVLAQGLPSVYHVENTWENYDKIALVIDEVYNNWKNDRAC</sequence>
<evidence type="ECO:0000313" key="2">
    <source>
        <dbReference type="EMBL" id="EKT62644.1"/>
    </source>
</evidence>
<dbReference type="HOGENOM" id="CLU_122381_1_0_6"/>
<dbReference type="AlphaFoldDB" id="K8WPX1"/>
<dbReference type="InterPro" id="IPR057154">
    <property type="entry name" value="DUF7832"/>
</dbReference>
<dbReference type="PATRIC" id="fig|1141662.3.peg.1323"/>
<protein>
    <recommendedName>
        <fullName evidence="1">DUF7832 domain-containing protein</fullName>
    </recommendedName>
</protein>
<evidence type="ECO:0000259" key="1">
    <source>
        <dbReference type="Pfam" id="PF25191"/>
    </source>
</evidence>
<organism evidence="2 3">
    <name type="scientific">Providencia burhodogranariea DSM 19968</name>
    <dbReference type="NCBI Taxonomy" id="1141662"/>
    <lineage>
        <taxon>Bacteria</taxon>
        <taxon>Pseudomonadati</taxon>
        <taxon>Pseudomonadota</taxon>
        <taxon>Gammaproteobacteria</taxon>
        <taxon>Enterobacterales</taxon>
        <taxon>Morganellaceae</taxon>
        <taxon>Providencia</taxon>
    </lineage>
</organism>
<reference evidence="2 3" key="1">
    <citation type="journal article" date="2012" name="BMC Genomics">
        <title>Comparative genomics of bacteria in the genus Providencia isolated from wild Drosophila melanogaster.</title>
        <authorList>
            <person name="Galac M.R."/>
            <person name="Lazzaro B.P."/>
        </authorList>
    </citation>
    <scope>NUCLEOTIDE SEQUENCE [LARGE SCALE GENOMIC DNA]</scope>
    <source>
        <strain evidence="2 3">DSM 19968</strain>
    </source>
</reference>
<gene>
    <name evidence="2" type="ORF">OOA_06516</name>
</gene>
<dbReference type="OrthoDB" id="4827574at2"/>
<dbReference type="Proteomes" id="UP000009336">
    <property type="component" value="Unassembled WGS sequence"/>
</dbReference>